<dbReference type="Gene3D" id="1.25.40.390">
    <property type="match status" value="1"/>
</dbReference>
<dbReference type="InterPro" id="IPR041662">
    <property type="entry name" value="SusD-like_2"/>
</dbReference>
<proteinExistence type="predicted"/>
<dbReference type="PROSITE" id="PS51257">
    <property type="entry name" value="PROKAR_LIPOPROTEIN"/>
    <property type="match status" value="1"/>
</dbReference>
<evidence type="ECO:0000313" key="2">
    <source>
        <dbReference type="Proteomes" id="UP000030152"/>
    </source>
</evidence>
<dbReference type="EMBL" id="JRLX01000019">
    <property type="protein sequence ID" value="KGO85584.1"/>
    <property type="molecule type" value="Genomic_DNA"/>
</dbReference>
<sequence>MKNISKILLLLIVGIAASCDKELDINTDPNFPAAINRGLALTAAESSLITVTGSDLTNLGGFYSQYHTQSPSASQFEVIDSYNINGTYSNAIWTELYAGCLNDLKYVTAQSQGDGDTATALIAEVLRAYTFQLLVDLFDAVPYTEALQEGIITPRPTPGAEIYADLLVKIDAALAAYEANPSETSVGRQDIIFQANMSKWIQFANTLKLRMYIRMAYTANANPTAVNALLAENNFLTEDSKYDNFAESANKGNPFYENIISQNGLGDVNNVASNSLHDFYTGNNDPRLAAVYKPNASGAFPSIAQGTGNTISGTAIAFARVNISSLTPVFLISAAESYFLQAEALVRYAGGTGAKEKYDAGVNASFATYKSYFGLAPAATAAPLIATGGAYEYVASGNIETDIRQIIIQKWAGLAYINNIESWIETTRTKYPEVVATGTQNYTEGNRIPSLLTVLSGTQVPSILFYPDNETNRNPNITQRNSLTNNVWWDLKPE</sequence>
<dbReference type="OrthoDB" id="725917at2"/>
<name>A0A0A2LZY7_9FLAO</name>
<dbReference type="SUPFAM" id="SSF48452">
    <property type="entry name" value="TPR-like"/>
    <property type="match status" value="1"/>
</dbReference>
<dbReference type="InterPro" id="IPR011990">
    <property type="entry name" value="TPR-like_helical_dom_sf"/>
</dbReference>
<protein>
    <recommendedName>
        <fullName evidence="3">Carbohydrate-binding protein SusD</fullName>
    </recommendedName>
</protein>
<gene>
    <name evidence="1" type="ORF">Q765_15355</name>
</gene>
<dbReference type="Pfam" id="PF12771">
    <property type="entry name" value="SusD-like_2"/>
    <property type="match status" value="1"/>
</dbReference>
<reference evidence="1 2" key="1">
    <citation type="submission" date="2013-09" db="EMBL/GenBank/DDBJ databases">
        <authorList>
            <person name="Zeng Z."/>
            <person name="Chen C."/>
        </authorList>
    </citation>
    <scope>NUCLEOTIDE SEQUENCE [LARGE SCALE GENOMIC DNA]</scope>
    <source>
        <strain evidence="1 2">WB 3.3-2</strain>
    </source>
</reference>
<keyword evidence="2" id="KW-1185">Reference proteome</keyword>
<comment type="caution">
    <text evidence="1">The sequence shown here is derived from an EMBL/GenBank/DDBJ whole genome shotgun (WGS) entry which is preliminary data.</text>
</comment>
<evidence type="ECO:0000313" key="1">
    <source>
        <dbReference type="EMBL" id="KGO85584.1"/>
    </source>
</evidence>
<dbReference type="eggNOG" id="COG0521">
    <property type="taxonomic scope" value="Bacteria"/>
</dbReference>
<evidence type="ECO:0008006" key="3">
    <source>
        <dbReference type="Google" id="ProtNLM"/>
    </source>
</evidence>
<dbReference type="RefSeq" id="WP_020213627.1">
    <property type="nucleotide sequence ID" value="NZ_JRLX01000019.1"/>
</dbReference>
<dbReference type="STRING" id="1121895.GCA_000378485_02460"/>
<accession>A0A0A2LZY7</accession>
<dbReference type="Proteomes" id="UP000030152">
    <property type="component" value="Unassembled WGS sequence"/>
</dbReference>
<dbReference type="AlphaFoldDB" id="A0A0A2LZY7"/>
<organism evidence="1 2">
    <name type="scientific">Flavobacterium rivuli WB 3.3-2 = DSM 21788</name>
    <dbReference type="NCBI Taxonomy" id="1121895"/>
    <lineage>
        <taxon>Bacteria</taxon>
        <taxon>Pseudomonadati</taxon>
        <taxon>Bacteroidota</taxon>
        <taxon>Flavobacteriia</taxon>
        <taxon>Flavobacteriales</taxon>
        <taxon>Flavobacteriaceae</taxon>
        <taxon>Flavobacterium</taxon>
    </lineage>
</organism>